<dbReference type="PANTHER" id="PTHR12069:SF0">
    <property type="entry name" value="DNA-DIRECTED RNA POLYMERASE III SUBUNIT RPC5"/>
    <property type="match status" value="1"/>
</dbReference>
<gene>
    <name evidence="2" type="ORF">BD626DRAFT_546208</name>
</gene>
<dbReference type="GO" id="GO:0005666">
    <property type="term" value="C:RNA polymerase III complex"/>
    <property type="evidence" value="ECO:0007669"/>
    <property type="project" value="TreeGrafter"/>
</dbReference>
<feature type="region of interest" description="Disordered" evidence="1">
    <location>
        <begin position="126"/>
        <end position="179"/>
    </location>
</feature>
<dbReference type="STRING" id="97359.A0A550CLQ6"/>
<organism evidence="2 3">
    <name type="scientific">Schizophyllum amplum</name>
    <dbReference type="NCBI Taxonomy" id="97359"/>
    <lineage>
        <taxon>Eukaryota</taxon>
        <taxon>Fungi</taxon>
        <taxon>Dikarya</taxon>
        <taxon>Basidiomycota</taxon>
        <taxon>Agaricomycotina</taxon>
        <taxon>Agaricomycetes</taxon>
        <taxon>Agaricomycetidae</taxon>
        <taxon>Agaricales</taxon>
        <taxon>Schizophyllaceae</taxon>
        <taxon>Schizophyllum</taxon>
    </lineage>
</organism>
<sequence>MTRPLQAPPAARNSGKRIRARVKPNARRMEIHIPTDTRPEVWNADRGKELGAARVDDDREKNQEESSRSSVEPRLSEVRLRSEEVPHKGVHMLGIVREGELHLHPISQTHQFRPTLTYMDYLTRKNRRGRGGAGSDSDSDDGPPPDPDEPAPPPPPKKEKKKSGGETREVTVSARKNEERNGVLMQGNITAWRREMLQTIHAEEDEEWANLDFRDENTSTAEDTFERIFSQKSSELQFKSELTDLMHDIQQDM</sequence>
<accession>A0A550CLQ6</accession>
<feature type="compositionally biased region" description="Basic and acidic residues" evidence="1">
    <location>
        <begin position="74"/>
        <end position="83"/>
    </location>
</feature>
<dbReference type="EMBL" id="VDMD01000004">
    <property type="protein sequence ID" value="TRM65741.1"/>
    <property type="molecule type" value="Genomic_DNA"/>
</dbReference>
<dbReference type="AlphaFoldDB" id="A0A550CLQ6"/>
<dbReference type="InterPro" id="IPR006886">
    <property type="entry name" value="RNA_pol_III_Rpc5"/>
</dbReference>
<feature type="compositionally biased region" description="Basic and acidic residues" evidence="1">
    <location>
        <begin position="27"/>
        <end position="67"/>
    </location>
</feature>
<keyword evidence="2" id="KW-0240">DNA-directed RNA polymerase</keyword>
<keyword evidence="2" id="KW-0804">Transcription</keyword>
<evidence type="ECO:0000256" key="1">
    <source>
        <dbReference type="SAM" id="MobiDB-lite"/>
    </source>
</evidence>
<dbReference type="OrthoDB" id="340681at2759"/>
<reference evidence="2 3" key="1">
    <citation type="journal article" date="2019" name="New Phytol.">
        <title>Comparative genomics reveals unique wood-decay strategies and fruiting body development in the Schizophyllaceae.</title>
        <authorList>
            <person name="Almasi E."/>
            <person name="Sahu N."/>
            <person name="Krizsan K."/>
            <person name="Balint B."/>
            <person name="Kovacs G.M."/>
            <person name="Kiss B."/>
            <person name="Cseklye J."/>
            <person name="Drula E."/>
            <person name="Henrissat B."/>
            <person name="Nagy I."/>
            <person name="Chovatia M."/>
            <person name="Adam C."/>
            <person name="LaButti K."/>
            <person name="Lipzen A."/>
            <person name="Riley R."/>
            <person name="Grigoriev I.V."/>
            <person name="Nagy L.G."/>
        </authorList>
    </citation>
    <scope>NUCLEOTIDE SEQUENCE [LARGE SCALE GENOMIC DNA]</scope>
    <source>
        <strain evidence="2 3">NL-1724</strain>
    </source>
</reference>
<proteinExistence type="predicted"/>
<evidence type="ECO:0000313" key="3">
    <source>
        <dbReference type="Proteomes" id="UP000320762"/>
    </source>
</evidence>
<dbReference type="PANTHER" id="PTHR12069">
    <property type="entry name" value="DNA-DIRECTED RNA POLYMERASES III 80 KDA POLYPEPTIDE RNA POLYMERASE III SUBUNIT 5"/>
    <property type="match status" value="1"/>
</dbReference>
<name>A0A550CLQ6_9AGAR</name>
<feature type="region of interest" description="Disordered" evidence="1">
    <location>
        <begin position="1"/>
        <end position="83"/>
    </location>
</feature>
<dbReference type="GO" id="GO:0042797">
    <property type="term" value="P:tRNA transcription by RNA polymerase III"/>
    <property type="evidence" value="ECO:0007669"/>
    <property type="project" value="TreeGrafter"/>
</dbReference>
<feature type="compositionally biased region" description="Basic residues" evidence="1">
    <location>
        <begin position="14"/>
        <end position="26"/>
    </location>
</feature>
<comment type="caution">
    <text evidence="2">The sequence shown here is derived from an EMBL/GenBank/DDBJ whole genome shotgun (WGS) entry which is preliminary data.</text>
</comment>
<feature type="compositionally biased region" description="Acidic residues" evidence="1">
    <location>
        <begin position="137"/>
        <end position="149"/>
    </location>
</feature>
<dbReference type="Pfam" id="PF04801">
    <property type="entry name" value="RPC5"/>
    <property type="match status" value="1"/>
</dbReference>
<keyword evidence="3" id="KW-1185">Reference proteome</keyword>
<feature type="compositionally biased region" description="Basic and acidic residues" evidence="1">
    <location>
        <begin position="162"/>
        <end position="179"/>
    </location>
</feature>
<protein>
    <submittedName>
        <fullName evidence="2">DNA-directed RNA polymerase III subunit Rpc5</fullName>
    </submittedName>
</protein>
<evidence type="ECO:0000313" key="2">
    <source>
        <dbReference type="EMBL" id="TRM65741.1"/>
    </source>
</evidence>
<dbReference type="Proteomes" id="UP000320762">
    <property type="component" value="Unassembled WGS sequence"/>
</dbReference>